<organism evidence="3 4">
    <name type="scientific">Pelotomaculum thermopropionicum (strain DSM 13744 / JCM 10971 / SI)</name>
    <dbReference type="NCBI Taxonomy" id="370438"/>
    <lineage>
        <taxon>Bacteria</taxon>
        <taxon>Bacillati</taxon>
        <taxon>Bacillota</taxon>
        <taxon>Clostridia</taxon>
        <taxon>Eubacteriales</taxon>
        <taxon>Desulfotomaculaceae</taxon>
        <taxon>Pelotomaculum</taxon>
    </lineage>
</organism>
<feature type="compositionally biased region" description="Basic residues" evidence="1">
    <location>
        <begin position="31"/>
        <end position="40"/>
    </location>
</feature>
<protein>
    <submittedName>
        <fullName evidence="3">Uncharacterized protein</fullName>
    </submittedName>
</protein>
<feature type="compositionally biased region" description="Basic and acidic residues" evidence="1">
    <location>
        <begin position="18"/>
        <end position="30"/>
    </location>
</feature>
<sequence length="92" mass="9887">MFSIEGKIEYYVEIFHKKGSDKGKPGESRGHKARGLKRKPGQPAAGSFIFCLEPSEGGPGLSLAEVIPFALVCGLIGIAGMVWQAKLQGRKK</sequence>
<keyword evidence="2" id="KW-0812">Transmembrane</keyword>
<keyword evidence="2" id="KW-0472">Membrane</keyword>
<name>A5D5D7_PELTS</name>
<feature type="region of interest" description="Disordered" evidence="1">
    <location>
        <begin position="18"/>
        <end position="43"/>
    </location>
</feature>
<proteinExistence type="predicted"/>
<dbReference type="STRING" id="370438.PTH_0375"/>
<feature type="transmembrane region" description="Helical" evidence="2">
    <location>
        <begin position="66"/>
        <end position="83"/>
    </location>
</feature>
<dbReference type="EMBL" id="AP009389">
    <property type="protein sequence ID" value="BAF58556.1"/>
    <property type="molecule type" value="Genomic_DNA"/>
</dbReference>
<dbReference type="HOGENOM" id="CLU_2410644_0_0_9"/>
<dbReference type="AlphaFoldDB" id="A5D5D7"/>
<gene>
    <name evidence="3" type="ordered locus">PTH_0375</name>
</gene>
<accession>A5D5D7</accession>
<keyword evidence="2" id="KW-1133">Transmembrane helix</keyword>
<reference evidence="4" key="1">
    <citation type="journal article" date="2008" name="Genome Res.">
        <title>The genome of Pelotomaculum thermopropionicum reveals niche-associated evolution in anaerobic microbiota.</title>
        <authorList>
            <person name="Kosaka T."/>
            <person name="Kato S."/>
            <person name="Shimoyama T."/>
            <person name="Ishii S."/>
            <person name="Abe T."/>
            <person name="Watanabe K."/>
        </authorList>
    </citation>
    <scope>NUCLEOTIDE SEQUENCE [LARGE SCALE GENOMIC DNA]</scope>
    <source>
        <strain evidence="4">DSM 13744 / JCM 10971 / SI</strain>
    </source>
</reference>
<evidence type="ECO:0000256" key="2">
    <source>
        <dbReference type="SAM" id="Phobius"/>
    </source>
</evidence>
<dbReference type="KEGG" id="pth:PTH_0375"/>
<keyword evidence="4" id="KW-1185">Reference proteome</keyword>
<evidence type="ECO:0000313" key="3">
    <source>
        <dbReference type="EMBL" id="BAF58556.1"/>
    </source>
</evidence>
<dbReference type="Proteomes" id="UP000006556">
    <property type="component" value="Chromosome"/>
</dbReference>
<evidence type="ECO:0000256" key="1">
    <source>
        <dbReference type="SAM" id="MobiDB-lite"/>
    </source>
</evidence>
<evidence type="ECO:0000313" key="4">
    <source>
        <dbReference type="Proteomes" id="UP000006556"/>
    </source>
</evidence>